<dbReference type="InterPro" id="IPR015797">
    <property type="entry name" value="NUDIX_hydrolase-like_dom_sf"/>
</dbReference>
<dbReference type="SUPFAM" id="SSF53254">
    <property type="entry name" value="Phosphoglycerate mutase-like"/>
    <property type="match status" value="1"/>
</dbReference>
<dbReference type="InterPro" id="IPR020476">
    <property type="entry name" value="Nudix_hydrolase"/>
</dbReference>
<keyword evidence="6" id="KW-1185">Reference proteome</keyword>
<dbReference type="InterPro" id="IPR029033">
    <property type="entry name" value="His_PPase_superfam"/>
</dbReference>
<dbReference type="CDD" id="cd03673">
    <property type="entry name" value="NUDIX_Ap6A_hydrolase"/>
    <property type="match status" value="1"/>
</dbReference>
<sequence>MTVFAAGAVCWRFVEGKVNVLVIHRTSHRDISLPKGKVDPGETLPETAVREIAEETGLAVTLGVPLGVTNYTMPNGREKVVHYWAAEATDEAILGSTFLPNDEVAALEWLPVKKALAALSYERDAEIVERFRMLVDDGVTRTFAIIALRHAKATPPYQFHGPDAERPLTERGRGEARSIVSSVAAFGPEKLYSSTARRCRQTVEPLSKALKLPVKTTDAISQDAYESGESAVRELMGKRVRKRVTAVVCSHGPVLPDIVREVALATGTAPAATVSRAGDLPVAGFSVLHLSVDRPGSGIIAIETHVPNP</sequence>
<organism evidence="5 6">
    <name type="scientific">Herbiconiux aconitum</name>
    <dbReference type="NCBI Taxonomy" id="2970913"/>
    <lineage>
        <taxon>Bacteria</taxon>
        <taxon>Bacillati</taxon>
        <taxon>Actinomycetota</taxon>
        <taxon>Actinomycetes</taxon>
        <taxon>Micrococcales</taxon>
        <taxon>Microbacteriaceae</taxon>
        <taxon>Herbiconiux</taxon>
    </lineage>
</organism>
<gene>
    <name evidence="5" type="ORF">N1027_09225</name>
</gene>
<reference evidence="5" key="1">
    <citation type="submission" date="2022-08" db="EMBL/GenBank/DDBJ databases">
        <authorList>
            <person name="Deng Y."/>
            <person name="Han X.-F."/>
            <person name="Zhang Y.-Q."/>
        </authorList>
    </citation>
    <scope>NUCLEOTIDE SEQUENCE</scope>
    <source>
        <strain evidence="5">CPCC 205763</strain>
    </source>
</reference>
<evidence type="ECO:0000313" key="5">
    <source>
        <dbReference type="EMBL" id="MCS5718320.1"/>
    </source>
</evidence>
<name>A0ABT2GSP1_9MICO</name>
<dbReference type="Pfam" id="PF00300">
    <property type="entry name" value="His_Phos_1"/>
    <property type="match status" value="1"/>
</dbReference>
<dbReference type="PROSITE" id="PS00893">
    <property type="entry name" value="NUDIX_BOX"/>
    <property type="match status" value="1"/>
</dbReference>
<evidence type="ECO:0000256" key="2">
    <source>
        <dbReference type="ARBA" id="ARBA00022801"/>
    </source>
</evidence>
<proteinExistence type="inferred from homology"/>
<dbReference type="InterPro" id="IPR020084">
    <property type="entry name" value="NUDIX_hydrolase_CS"/>
</dbReference>
<evidence type="ECO:0000259" key="4">
    <source>
        <dbReference type="PROSITE" id="PS51462"/>
    </source>
</evidence>
<dbReference type="Pfam" id="PF00293">
    <property type="entry name" value="NUDIX"/>
    <property type="match status" value="1"/>
</dbReference>
<accession>A0ABT2GSP1</accession>
<dbReference type="Proteomes" id="UP001165584">
    <property type="component" value="Unassembled WGS sequence"/>
</dbReference>
<dbReference type="GO" id="GO:0016787">
    <property type="term" value="F:hydrolase activity"/>
    <property type="evidence" value="ECO:0007669"/>
    <property type="project" value="UniProtKB-KW"/>
</dbReference>
<dbReference type="RefSeq" id="WP_259507120.1">
    <property type="nucleotide sequence ID" value="NZ_JANLCM010000001.1"/>
</dbReference>
<keyword evidence="2 3" id="KW-0378">Hydrolase</keyword>
<dbReference type="InterPro" id="IPR000086">
    <property type="entry name" value="NUDIX_hydrolase_dom"/>
</dbReference>
<dbReference type="Gene3D" id="3.40.50.1240">
    <property type="entry name" value="Phosphoglycerate mutase-like"/>
    <property type="match status" value="1"/>
</dbReference>
<dbReference type="EMBL" id="JANLCM010000001">
    <property type="protein sequence ID" value="MCS5718320.1"/>
    <property type="molecule type" value="Genomic_DNA"/>
</dbReference>
<dbReference type="SUPFAM" id="SSF55811">
    <property type="entry name" value="Nudix"/>
    <property type="match status" value="1"/>
</dbReference>
<comment type="similarity">
    <text evidence="1 3">Belongs to the Nudix hydrolase family.</text>
</comment>
<dbReference type="PROSITE" id="PS51462">
    <property type="entry name" value="NUDIX"/>
    <property type="match status" value="1"/>
</dbReference>
<dbReference type="Gene3D" id="3.90.79.10">
    <property type="entry name" value="Nucleoside Triphosphate Pyrophosphohydrolase"/>
    <property type="match status" value="1"/>
</dbReference>
<comment type="caution">
    <text evidence="5">The sequence shown here is derived from an EMBL/GenBank/DDBJ whole genome shotgun (WGS) entry which is preliminary data.</text>
</comment>
<dbReference type="PANTHER" id="PTHR21340">
    <property type="entry name" value="DIADENOSINE 5,5-P1,P4-TETRAPHOSPHATE PYROPHOSPHOHYDROLASE MUTT"/>
    <property type="match status" value="1"/>
</dbReference>
<evidence type="ECO:0000256" key="3">
    <source>
        <dbReference type="RuleBase" id="RU003476"/>
    </source>
</evidence>
<dbReference type="PANTHER" id="PTHR21340:SF0">
    <property type="entry name" value="BIS(5'-NUCLEOSYL)-TETRAPHOSPHATASE [ASYMMETRICAL]"/>
    <property type="match status" value="1"/>
</dbReference>
<dbReference type="InterPro" id="IPR051325">
    <property type="entry name" value="Nudix_hydrolase_domain"/>
</dbReference>
<evidence type="ECO:0000256" key="1">
    <source>
        <dbReference type="ARBA" id="ARBA00005582"/>
    </source>
</evidence>
<dbReference type="CDD" id="cd07067">
    <property type="entry name" value="HP_PGM_like"/>
    <property type="match status" value="1"/>
</dbReference>
<dbReference type="SMART" id="SM00855">
    <property type="entry name" value="PGAM"/>
    <property type="match status" value="1"/>
</dbReference>
<dbReference type="InterPro" id="IPR013078">
    <property type="entry name" value="His_Pase_superF_clade-1"/>
</dbReference>
<protein>
    <submittedName>
        <fullName evidence="5">NUDIX hydrolase</fullName>
    </submittedName>
</protein>
<feature type="domain" description="Nudix hydrolase" evidence="4">
    <location>
        <begin position="3"/>
        <end position="133"/>
    </location>
</feature>
<evidence type="ECO:0000313" key="6">
    <source>
        <dbReference type="Proteomes" id="UP001165584"/>
    </source>
</evidence>
<dbReference type="PRINTS" id="PR00502">
    <property type="entry name" value="NUDIXFAMILY"/>
</dbReference>